<keyword evidence="10 12" id="KW-0862">Zinc</keyword>
<dbReference type="SUPFAM" id="SSF57850">
    <property type="entry name" value="RING/U-box"/>
    <property type="match status" value="1"/>
</dbReference>
<evidence type="ECO:0000259" key="17">
    <source>
        <dbReference type="PROSITE" id="PS50235"/>
    </source>
</evidence>
<feature type="binding site" evidence="12">
    <location>
        <position position="232"/>
    </location>
    <ligand>
        <name>Zn(2+)</name>
        <dbReference type="ChEBI" id="CHEBI:29105"/>
    </ligand>
</feature>
<dbReference type="Pfam" id="PF17807">
    <property type="entry name" value="zf-UBP_var"/>
    <property type="match status" value="1"/>
</dbReference>
<evidence type="ECO:0000256" key="11">
    <source>
        <dbReference type="PIRSR" id="PIRSR016308-1"/>
    </source>
</evidence>
<evidence type="ECO:0000256" key="8">
    <source>
        <dbReference type="ARBA" id="ARBA00022801"/>
    </source>
</evidence>
<dbReference type="Proteomes" id="UP001530377">
    <property type="component" value="Unassembled WGS sequence"/>
</dbReference>
<dbReference type="GO" id="GO:0008270">
    <property type="term" value="F:zinc ion binding"/>
    <property type="evidence" value="ECO:0007669"/>
    <property type="project" value="UniProtKB-KW"/>
</dbReference>
<name>A0ABD3SEV6_9STRA</name>
<evidence type="ECO:0000256" key="4">
    <source>
        <dbReference type="ARBA" id="ARBA00022723"/>
    </source>
</evidence>
<evidence type="ECO:0000313" key="19">
    <source>
        <dbReference type="EMBL" id="KAL3822918.1"/>
    </source>
</evidence>
<keyword evidence="3 14" id="KW-0645">Protease</keyword>
<evidence type="ECO:0000256" key="2">
    <source>
        <dbReference type="ARBA" id="ARBA00009085"/>
    </source>
</evidence>
<feature type="active site" description="Proton acceptor" evidence="11">
    <location>
        <position position="854"/>
    </location>
</feature>
<dbReference type="PROSITE" id="PS50271">
    <property type="entry name" value="ZF_UBP"/>
    <property type="match status" value="1"/>
</dbReference>
<evidence type="ECO:0000256" key="13">
    <source>
        <dbReference type="PROSITE-ProRule" id="PRU00502"/>
    </source>
</evidence>
<dbReference type="EC" id="3.4.19.12" evidence="14"/>
<dbReference type="Gene3D" id="1.10.8.10">
    <property type="entry name" value="DNA helicase RuvA subunit, C-terminal domain"/>
    <property type="match status" value="2"/>
</dbReference>
<feature type="compositionally biased region" description="Basic and acidic residues" evidence="15">
    <location>
        <begin position="565"/>
        <end position="581"/>
    </location>
</feature>
<evidence type="ECO:0000259" key="18">
    <source>
        <dbReference type="PROSITE" id="PS50271"/>
    </source>
</evidence>
<keyword evidence="5" id="KW-0677">Repeat</keyword>
<dbReference type="SUPFAM" id="SSF54001">
    <property type="entry name" value="Cysteine proteinases"/>
    <property type="match status" value="1"/>
</dbReference>
<feature type="region of interest" description="Disordered" evidence="15">
    <location>
        <begin position="554"/>
        <end position="581"/>
    </location>
</feature>
<gene>
    <name evidence="19" type="ORF">ACHAXA_010701</name>
</gene>
<dbReference type="Gene3D" id="3.90.70.10">
    <property type="entry name" value="Cysteine proteinases"/>
    <property type="match status" value="1"/>
</dbReference>
<feature type="domain" description="UBA" evidence="16">
    <location>
        <begin position="692"/>
        <end position="733"/>
    </location>
</feature>
<organism evidence="19 20">
    <name type="scientific">Cyclostephanos tholiformis</name>
    <dbReference type="NCBI Taxonomy" id="382380"/>
    <lineage>
        <taxon>Eukaryota</taxon>
        <taxon>Sar</taxon>
        <taxon>Stramenopiles</taxon>
        <taxon>Ochrophyta</taxon>
        <taxon>Bacillariophyta</taxon>
        <taxon>Coscinodiscophyceae</taxon>
        <taxon>Thalassiosirophycidae</taxon>
        <taxon>Stephanodiscales</taxon>
        <taxon>Stephanodiscaceae</taxon>
        <taxon>Cyclostephanos</taxon>
    </lineage>
</organism>
<evidence type="ECO:0000256" key="12">
    <source>
        <dbReference type="PIRSR" id="PIRSR016308-3"/>
    </source>
</evidence>
<dbReference type="InterPro" id="IPR001607">
    <property type="entry name" value="Znf_UBP"/>
</dbReference>
<evidence type="ECO:0000256" key="10">
    <source>
        <dbReference type="ARBA" id="ARBA00022833"/>
    </source>
</evidence>
<comment type="caution">
    <text evidence="19">The sequence shown here is derived from an EMBL/GenBank/DDBJ whole genome shotgun (WGS) entry which is preliminary data.</text>
</comment>
<evidence type="ECO:0000256" key="15">
    <source>
        <dbReference type="SAM" id="MobiDB-lite"/>
    </source>
</evidence>
<protein>
    <recommendedName>
        <fullName evidence="14">Ubiquitin carboxyl-terminal hydrolase</fullName>
        <ecNumber evidence="14">3.4.19.12</ecNumber>
    </recommendedName>
</protein>
<sequence length="901" mass="98508">YLLKINQQLSSSSAPSSAATPPPTPTMDEITKLAAKCRIATPHDVVTNSECVYTFHSPYTTDKGIVVNLTTFVGTVDEMALAAEDGPALFVRICKERVPKEDSNDEDGADKEKKAVTAVKLGVGVEGGFQPDHEKYDTVSTYSIVVIGRDTDDGNAHVLAEIPYNDESKQSFPMVVSQSADAIICHAGLAVKQDLTAWELDDEPKPVSAYAMSLPFVDNGVKISPNPSDWMCEQSGDKENLWLNLSDGFIGGGRKNWDGSGGSNGALTHFMETGERYPLVVKLGTITEDLSTADCYSYAKDEDGPVQIPNLKDLLEKRGIMVTGMRKTVKSTAELEVELNATYAFDAITEKGAHLVPVTGPGLHGLSNLGNSCYMNSVVQLLFGGTVPELSSRYGSSGANLDLKTNSLIKIAPTKAADDLLCQTSKLSSALTSGIFCGPVPKSAQVSDASTSDPKYRLAPRMFKHVVGHDHVDFRTGQQQDAAQYFLHLLEKLDRAELGAGDRLKNKDMSGPALVSSHLFSYKTESRSVCEADKLVKYKESSPETMLSLRIPMSKSILPDPNMPDLKRQKSKEPGDDDKDKKVVPVVTFEACLDDWSAVTTIDDYRWPHLQHSISPSTSQTRFVNFPRYIMVHMQRYELGDDWQPRKVEVEIDVPEHVNLLKYRRLGPQIGEVLVPEETNESLESLTPSTPGIDEGALGQLMDMGFNMNGCKRALMAVGGSNVDAAMNWVFEHNDDPDFNDPLPEDSVAASTAASCDSNVDEAVVMSLVDNLGCFTPDQVRAAVKHCSGAADRAADWLFSHMDDLDGAIANLHKSRVAFSESSCRPTVPLDDGDGKYELVGLISHIGKNTASGHYVAHVKKNGRWIIFNDEKVAFSENPPIRHAYMYLFRSESFDAKHPEY</sequence>
<dbReference type="PANTHER" id="PTHR24006">
    <property type="entry name" value="UBIQUITIN CARBOXYL-TERMINAL HYDROLASE"/>
    <property type="match status" value="1"/>
</dbReference>
<dbReference type="PANTHER" id="PTHR24006:SF664">
    <property type="entry name" value="UBIQUITIN CARBOXYL-TERMINAL HYDROLASE"/>
    <property type="match status" value="1"/>
</dbReference>
<keyword evidence="8 14" id="KW-0378">Hydrolase</keyword>
<keyword evidence="20" id="KW-1185">Reference proteome</keyword>
<dbReference type="SMART" id="SM00290">
    <property type="entry name" value="ZnF_UBP"/>
    <property type="match status" value="1"/>
</dbReference>
<evidence type="ECO:0000256" key="14">
    <source>
        <dbReference type="RuleBase" id="RU366025"/>
    </source>
</evidence>
<evidence type="ECO:0000256" key="5">
    <source>
        <dbReference type="ARBA" id="ARBA00022737"/>
    </source>
</evidence>
<keyword evidence="7 14" id="KW-0833">Ubl conjugation pathway</keyword>
<dbReference type="GO" id="GO:0006508">
    <property type="term" value="P:proteolysis"/>
    <property type="evidence" value="ECO:0007669"/>
    <property type="project" value="UniProtKB-KW"/>
</dbReference>
<dbReference type="SMART" id="SM00165">
    <property type="entry name" value="UBA"/>
    <property type="match status" value="2"/>
</dbReference>
<keyword evidence="6 13" id="KW-0863">Zinc-finger</keyword>
<comment type="catalytic activity">
    <reaction evidence="1 14">
        <text>Thiol-dependent hydrolysis of ester, thioester, amide, peptide and isopeptide bonds formed by the C-terminal Gly of ubiquitin (a 76-residue protein attached to proteins as an intracellular targeting signal).</text>
        <dbReference type="EC" id="3.4.19.12"/>
    </reaction>
</comment>
<dbReference type="Pfam" id="PF00443">
    <property type="entry name" value="UCH"/>
    <property type="match status" value="1"/>
</dbReference>
<dbReference type="InterPro" id="IPR050164">
    <property type="entry name" value="Peptidase_C19"/>
</dbReference>
<proteinExistence type="inferred from homology"/>
<dbReference type="InterPro" id="IPR018200">
    <property type="entry name" value="USP_CS"/>
</dbReference>
<reference evidence="19 20" key="1">
    <citation type="submission" date="2024-10" db="EMBL/GenBank/DDBJ databases">
        <title>Updated reference genomes for cyclostephanoid diatoms.</title>
        <authorList>
            <person name="Roberts W.R."/>
            <person name="Alverson A.J."/>
        </authorList>
    </citation>
    <scope>NUCLEOTIDE SEQUENCE [LARGE SCALE GENOMIC DNA]</scope>
    <source>
        <strain evidence="19 20">AJA228-03</strain>
    </source>
</reference>
<dbReference type="AlphaFoldDB" id="A0ABD3SEV6"/>
<evidence type="ECO:0000256" key="1">
    <source>
        <dbReference type="ARBA" id="ARBA00000707"/>
    </source>
</evidence>
<evidence type="ECO:0000256" key="6">
    <source>
        <dbReference type="ARBA" id="ARBA00022771"/>
    </source>
</evidence>
<dbReference type="InterPro" id="IPR028889">
    <property type="entry name" value="USP"/>
</dbReference>
<feature type="domain" description="USP" evidence="17">
    <location>
        <begin position="364"/>
        <end position="892"/>
    </location>
</feature>
<dbReference type="PROSITE" id="PS50030">
    <property type="entry name" value="UBA"/>
    <property type="match status" value="1"/>
</dbReference>
<feature type="non-terminal residue" evidence="19">
    <location>
        <position position="1"/>
    </location>
</feature>
<evidence type="ECO:0000313" key="20">
    <source>
        <dbReference type="Proteomes" id="UP001530377"/>
    </source>
</evidence>
<dbReference type="InterPro" id="IPR001394">
    <property type="entry name" value="Peptidase_C19_UCH"/>
</dbReference>
<comment type="similarity">
    <text evidence="2 14">Belongs to the peptidase C19 family.</text>
</comment>
<accession>A0ABD3SEV6</accession>
<dbReference type="SUPFAM" id="SSF46934">
    <property type="entry name" value="UBA-like"/>
    <property type="match status" value="1"/>
</dbReference>
<feature type="active site" description="Nucleophile" evidence="11">
    <location>
        <position position="373"/>
    </location>
</feature>
<evidence type="ECO:0000256" key="7">
    <source>
        <dbReference type="ARBA" id="ARBA00022786"/>
    </source>
</evidence>
<dbReference type="InterPro" id="IPR009060">
    <property type="entry name" value="UBA-like_sf"/>
</dbReference>
<feature type="region of interest" description="Disordered" evidence="15">
    <location>
        <begin position="7"/>
        <end position="27"/>
    </location>
</feature>
<evidence type="ECO:0000256" key="3">
    <source>
        <dbReference type="ARBA" id="ARBA00022670"/>
    </source>
</evidence>
<evidence type="ECO:0000256" key="9">
    <source>
        <dbReference type="ARBA" id="ARBA00022807"/>
    </source>
</evidence>
<dbReference type="InterPro" id="IPR015940">
    <property type="entry name" value="UBA"/>
</dbReference>
<dbReference type="Gene3D" id="3.30.40.10">
    <property type="entry name" value="Zinc/RING finger domain, C3HC4 (zinc finger)"/>
    <property type="match status" value="2"/>
</dbReference>
<dbReference type="Pfam" id="PF00627">
    <property type="entry name" value="UBA"/>
    <property type="match status" value="1"/>
</dbReference>
<dbReference type="GO" id="GO:0004843">
    <property type="term" value="F:cysteine-type deubiquitinase activity"/>
    <property type="evidence" value="ECO:0007669"/>
    <property type="project" value="UniProtKB-UniRule"/>
</dbReference>
<evidence type="ECO:0000259" key="16">
    <source>
        <dbReference type="PROSITE" id="PS50030"/>
    </source>
</evidence>
<dbReference type="Pfam" id="PF02148">
    <property type="entry name" value="zf-UBP"/>
    <property type="match status" value="1"/>
</dbReference>
<dbReference type="InterPro" id="IPR016652">
    <property type="entry name" value="Ubiquitinyl_hydrolase"/>
</dbReference>
<dbReference type="InterPro" id="IPR038765">
    <property type="entry name" value="Papain-like_cys_pep_sf"/>
</dbReference>
<keyword evidence="9 14" id="KW-0788">Thiol protease</keyword>
<dbReference type="PROSITE" id="PS00973">
    <property type="entry name" value="USP_2"/>
    <property type="match status" value="1"/>
</dbReference>
<dbReference type="FunFam" id="1.10.8.10:FF:000086">
    <property type="entry name" value="Ubiquitin carboxyl-terminal hydrolase"/>
    <property type="match status" value="1"/>
</dbReference>
<dbReference type="InterPro" id="IPR013083">
    <property type="entry name" value="Znf_RING/FYVE/PHD"/>
</dbReference>
<dbReference type="InterPro" id="IPR041432">
    <property type="entry name" value="UBP13_Znf-UBP_var"/>
</dbReference>
<dbReference type="PIRSF" id="PIRSF016308">
    <property type="entry name" value="UBP"/>
    <property type="match status" value="1"/>
</dbReference>
<dbReference type="PROSITE" id="PS00972">
    <property type="entry name" value="USP_1"/>
    <property type="match status" value="1"/>
</dbReference>
<dbReference type="PROSITE" id="PS50235">
    <property type="entry name" value="USP_3"/>
    <property type="match status" value="1"/>
</dbReference>
<feature type="compositionally biased region" description="Low complexity" evidence="15">
    <location>
        <begin position="10"/>
        <end position="19"/>
    </location>
</feature>
<dbReference type="EMBL" id="JALLPB020000051">
    <property type="protein sequence ID" value="KAL3822918.1"/>
    <property type="molecule type" value="Genomic_DNA"/>
</dbReference>
<feature type="domain" description="UBP-type" evidence="18">
    <location>
        <begin position="206"/>
        <end position="321"/>
    </location>
</feature>
<keyword evidence="4 12" id="KW-0479">Metal-binding</keyword>